<organism evidence="2 3">
    <name type="scientific">Symbiodinium microadriaticum</name>
    <name type="common">Dinoflagellate</name>
    <name type="synonym">Zooxanthella microadriatica</name>
    <dbReference type="NCBI Taxonomy" id="2951"/>
    <lineage>
        <taxon>Eukaryota</taxon>
        <taxon>Sar</taxon>
        <taxon>Alveolata</taxon>
        <taxon>Dinophyceae</taxon>
        <taxon>Suessiales</taxon>
        <taxon>Symbiodiniaceae</taxon>
        <taxon>Symbiodinium</taxon>
    </lineage>
</organism>
<evidence type="ECO:0000313" key="3">
    <source>
        <dbReference type="Proteomes" id="UP000186817"/>
    </source>
</evidence>
<evidence type="ECO:0000313" key="2">
    <source>
        <dbReference type="EMBL" id="OLP89505.1"/>
    </source>
</evidence>
<keyword evidence="3" id="KW-1185">Reference proteome</keyword>
<evidence type="ECO:0000256" key="1">
    <source>
        <dbReference type="SAM" id="SignalP"/>
    </source>
</evidence>
<sequence>MIRKITIMLVMVRIVCNPVHGKQQIQMVRGSLPQTEVILAALCWVPKENMVSIASAMSSFVHLMQRHDINILHHIKFVCMDGTDAGKLAASKVLPTLRHQLQNG</sequence>
<protein>
    <submittedName>
        <fullName evidence="2">Uncharacterized protein</fullName>
    </submittedName>
</protein>
<dbReference type="EMBL" id="LSRX01000756">
    <property type="protein sequence ID" value="OLP89505.1"/>
    <property type="molecule type" value="Genomic_DNA"/>
</dbReference>
<feature type="chain" id="PRO_5010330544" evidence="1">
    <location>
        <begin position="22"/>
        <end position="104"/>
    </location>
</feature>
<reference evidence="2 3" key="1">
    <citation type="submission" date="2016-02" db="EMBL/GenBank/DDBJ databases">
        <title>Genome analysis of coral dinoflagellate symbionts highlights evolutionary adaptations to a symbiotic lifestyle.</title>
        <authorList>
            <person name="Aranda M."/>
            <person name="Li Y."/>
            <person name="Liew Y.J."/>
            <person name="Baumgarten S."/>
            <person name="Simakov O."/>
            <person name="Wilson M."/>
            <person name="Piel J."/>
            <person name="Ashoor H."/>
            <person name="Bougouffa S."/>
            <person name="Bajic V.B."/>
            <person name="Ryu T."/>
            <person name="Ravasi T."/>
            <person name="Bayer T."/>
            <person name="Micklem G."/>
            <person name="Kim H."/>
            <person name="Bhak J."/>
            <person name="Lajeunesse T.C."/>
            <person name="Voolstra C.R."/>
        </authorList>
    </citation>
    <scope>NUCLEOTIDE SEQUENCE [LARGE SCALE GENOMIC DNA]</scope>
    <source>
        <strain evidence="2 3">CCMP2467</strain>
    </source>
</reference>
<comment type="caution">
    <text evidence="2">The sequence shown here is derived from an EMBL/GenBank/DDBJ whole genome shotgun (WGS) entry which is preliminary data.</text>
</comment>
<keyword evidence="1" id="KW-0732">Signal</keyword>
<proteinExistence type="predicted"/>
<accession>A0A1Q9D2Z0</accession>
<dbReference type="AlphaFoldDB" id="A0A1Q9D2Z0"/>
<dbReference type="Proteomes" id="UP000186817">
    <property type="component" value="Unassembled WGS sequence"/>
</dbReference>
<gene>
    <name evidence="2" type="ORF">AK812_SmicGene29029</name>
</gene>
<name>A0A1Q9D2Z0_SYMMI</name>
<feature type="signal peptide" evidence="1">
    <location>
        <begin position="1"/>
        <end position="21"/>
    </location>
</feature>
<dbReference type="OrthoDB" id="410381at2759"/>